<gene>
    <name evidence="1" type="ORF">CUU66_13970</name>
</gene>
<sequence length="114" mass="13063">MPVHEFGIIEDIVNEKNEIGYEPLRYKCISVDDDIINSLSEHLSIMKTYYHSLKRPDFGFAYWGITIIPPESLSLFYEAVISSTFYEGSAALNELATKINEANEDNKHMIHYGV</sequence>
<keyword evidence="2" id="KW-1185">Reference proteome</keyword>
<name>A0A2N5M4L1_9BACI</name>
<dbReference type="AlphaFoldDB" id="A0A2N5M4L1"/>
<evidence type="ECO:0000313" key="1">
    <source>
        <dbReference type="EMBL" id="PLT29272.1"/>
    </source>
</evidence>
<accession>A0A2N5M4L1</accession>
<reference evidence="1 2" key="1">
    <citation type="submission" date="2017-11" db="EMBL/GenBank/DDBJ databases">
        <title>Comparitive Functional Genomics of Dry Heat Resistant strains isolated from the Viking Spacecraft.</title>
        <authorList>
            <person name="Seuylemezian A."/>
            <person name="Cooper K."/>
            <person name="Vaishampayan P."/>
        </authorList>
    </citation>
    <scope>NUCLEOTIDE SEQUENCE [LARGE SCALE GENOMIC DNA]</scope>
    <source>
        <strain evidence="1 2">V1-29</strain>
    </source>
</reference>
<evidence type="ECO:0000313" key="2">
    <source>
        <dbReference type="Proteomes" id="UP000234748"/>
    </source>
</evidence>
<dbReference type="Proteomes" id="UP000234748">
    <property type="component" value="Unassembled WGS sequence"/>
</dbReference>
<dbReference type="OrthoDB" id="6638171at2"/>
<dbReference type="EMBL" id="PGUY01000043">
    <property type="protein sequence ID" value="PLT29272.1"/>
    <property type="molecule type" value="Genomic_DNA"/>
</dbReference>
<proteinExistence type="predicted"/>
<comment type="caution">
    <text evidence="1">The sequence shown here is derived from an EMBL/GenBank/DDBJ whole genome shotgun (WGS) entry which is preliminary data.</text>
</comment>
<protein>
    <submittedName>
        <fullName evidence="1">Short-chain dehydrogenase</fullName>
    </submittedName>
</protein>
<dbReference type="RefSeq" id="WP_101643220.1">
    <property type="nucleotide sequence ID" value="NZ_PGUY01000043.1"/>
</dbReference>
<organism evidence="1 2">
    <name type="scientific">Peribacillus deserti</name>
    <dbReference type="NCBI Taxonomy" id="673318"/>
    <lineage>
        <taxon>Bacteria</taxon>
        <taxon>Bacillati</taxon>
        <taxon>Bacillota</taxon>
        <taxon>Bacilli</taxon>
        <taxon>Bacillales</taxon>
        <taxon>Bacillaceae</taxon>
        <taxon>Peribacillus</taxon>
    </lineage>
</organism>